<organism evidence="2 3">
    <name type="scientific">Clostridium neuense</name>
    <dbReference type="NCBI Taxonomy" id="1728934"/>
    <lineage>
        <taxon>Bacteria</taxon>
        <taxon>Bacillati</taxon>
        <taxon>Bacillota</taxon>
        <taxon>Clostridia</taxon>
        <taxon>Eubacteriales</taxon>
        <taxon>Clostridiaceae</taxon>
        <taxon>Clostridium</taxon>
    </lineage>
</organism>
<dbReference type="EMBL" id="JBJIAA010000008">
    <property type="protein sequence ID" value="MFL0250858.1"/>
    <property type="molecule type" value="Genomic_DNA"/>
</dbReference>
<dbReference type="InterPro" id="IPR041633">
    <property type="entry name" value="Polbeta"/>
</dbReference>
<dbReference type="PANTHER" id="PTHR43852">
    <property type="entry name" value="NUCLEOTIDYLTRANSFERASE"/>
    <property type="match status" value="1"/>
</dbReference>
<evidence type="ECO:0000259" key="1">
    <source>
        <dbReference type="Pfam" id="PF18765"/>
    </source>
</evidence>
<dbReference type="NCBIfam" id="NF047752">
    <property type="entry name" value="MntA_antitoxin"/>
    <property type="match status" value="1"/>
</dbReference>
<keyword evidence="2" id="KW-0808">Transferase</keyword>
<dbReference type="Proteomes" id="UP001623592">
    <property type="component" value="Unassembled WGS sequence"/>
</dbReference>
<keyword evidence="2" id="KW-0548">Nucleotidyltransferase</keyword>
<proteinExistence type="predicted"/>
<dbReference type="InterPro" id="IPR052930">
    <property type="entry name" value="TA_antitoxin_MntA"/>
</dbReference>
<evidence type="ECO:0000313" key="3">
    <source>
        <dbReference type="Proteomes" id="UP001623592"/>
    </source>
</evidence>
<dbReference type="Gene3D" id="3.30.460.10">
    <property type="entry name" value="Beta Polymerase, domain 2"/>
    <property type="match status" value="1"/>
</dbReference>
<dbReference type="SUPFAM" id="SSF81301">
    <property type="entry name" value="Nucleotidyltransferase"/>
    <property type="match status" value="1"/>
</dbReference>
<dbReference type="InterPro" id="IPR043519">
    <property type="entry name" value="NT_sf"/>
</dbReference>
<gene>
    <name evidence="2" type="primary">mntA</name>
    <name evidence="2" type="ORF">ACJDT4_10535</name>
</gene>
<feature type="domain" description="Polymerase beta nucleotidyltransferase" evidence="1">
    <location>
        <begin position="12"/>
        <end position="102"/>
    </location>
</feature>
<accession>A0ABW8TEH8</accession>
<keyword evidence="3" id="KW-1185">Reference proteome</keyword>
<name>A0ABW8TEH8_9CLOT</name>
<dbReference type="PANTHER" id="PTHR43852:SF2">
    <property type="entry name" value="PROTEIN ADENYLYLTRANSFERASE MNTA"/>
    <property type="match status" value="1"/>
</dbReference>
<dbReference type="GO" id="GO:0016779">
    <property type="term" value="F:nucleotidyltransferase activity"/>
    <property type="evidence" value="ECO:0007669"/>
    <property type="project" value="UniProtKB-KW"/>
</dbReference>
<reference evidence="2 3" key="1">
    <citation type="submission" date="2024-11" db="EMBL/GenBank/DDBJ databases">
        <authorList>
            <person name="Heng Y.C."/>
            <person name="Lim A.C.H."/>
            <person name="Lee J.K.Y."/>
            <person name="Kittelmann S."/>
        </authorList>
    </citation>
    <scope>NUCLEOTIDE SEQUENCE [LARGE SCALE GENOMIC DNA]</scope>
    <source>
        <strain evidence="2 3">WILCCON 0114</strain>
    </source>
</reference>
<protein>
    <submittedName>
        <fullName evidence="2">Type VII toxin-antitoxin system MntA family adenylyltransferase antitoxin</fullName>
    </submittedName>
</protein>
<comment type="caution">
    <text evidence="2">The sequence shown here is derived from an EMBL/GenBank/DDBJ whole genome shotgun (WGS) entry which is preliminary data.</text>
</comment>
<dbReference type="RefSeq" id="WP_406787522.1">
    <property type="nucleotide sequence ID" value="NZ_JBJIAA010000008.1"/>
</dbReference>
<dbReference type="CDD" id="cd05403">
    <property type="entry name" value="NT_KNTase_like"/>
    <property type="match status" value="1"/>
</dbReference>
<sequence length="138" mass="15799">MMSSKLNENTLKNIIDILIKNVKPTLIYIFGSAARNELREDSDIDIAYLSDVALSNYEIFILANDIADIVKRDVDLIDLNKASTVFKAQIVGNGKVIYCSDDTKRMYFEMYAFKDYALLNEERKEILDGIRKRGNIYG</sequence>
<evidence type="ECO:0000313" key="2">
    <source>
        <dbReference type="EMBL" id="MFL0250858.1"/>
    </source>
</evidence>
<dbReference type="Pfam" id="PF18765">
    <property type="entry name" value="Polbeta"/>
    <property type="match status" value="1"/>
</dbReference>